<name>A0A3D8RBU6_9HELO</name>
<feature type="domain" description="BTB" evidence="1">
    <location>
        <begin position="51"/>
        <end position="120"/>
    </location>
</feature>
<dbReference type="InterPro" id="IPR000210">
    <property type="entry name" value="BTB/POZ_dom"/>
</dbReference>
<dbReference type="Proteomes" id="UP000256645">
    <property type="component" value="Unassembled WGS sequence"/>
</dbReference>
<dbReference type="STRING" id="1849047.A0A3D8RBU6"/>
<dbReference type="CDD" id="cd18186">
    <property type="entry name" value="BTB_POZ_ZBTB_KLHL-like"/>
    <property type="match status" value="1"/>
</dbReference>
<evidence type="ECO:0000313" key="2">
    <source>
        <dbReference type="EMBL" id="RDW71351.1"/>
    </source>
</evidence>
<dbReference type="Pfam" id="PF00651">
    <property type="entry name" value="BTB"/>
    <property type="match status" value="1"/>
</dbReference>
<dbReference type="Gene3D" id="3.30.710.10">
    <property type="entry name" value="Potassium Channel Kv1.1, Chain A"/>
    <property type="match status" value="1"/>
</dbReference>
<dbReference type="OrthoDB" id="194443at2759"/>
<sequence length="277" mass="31392">MDTYGCGCRACEELRWTFEVNTRQGPQCDMMKRIKEHGKANHLLLTAAPTAMATLIVGPNKHRILCPKPLLGYHSEFFDAALYGSFSAAQSGEVQMPDEDVKEITVFINWIYSGTVIITDESEVTKYWLLGERLISSRFANEVMYSIFNKFLRVHAEPTFCENCYAGTIPGCKLRKFARDLIIFNPPALPQGQDKNYSIYLAANVVNAESTHEWWEIIRKGGDLVLDVCTRGSFTHLPGHLNQPSPCAPVNHHRYLLPTTTRPIEEFLEGRPRTTLH</sequence>
<dbReference type="AlphaFoldDB" id="A0A3D8RBU6"/>
<evidence type="ECO:0000259" key="1">
    <source>
        <dbReference type="PROSITE" id="PS50097"/>
    </source>
</evidence>
<evidence type="ECO:0000313" key="3">
    <source>
        <dbReference type="Proteomes" id="UP000256645"/>
    </source>
</evidence>
<reference evidence="2 3" key="1">
    <citation type="journal article" date="2018" name="IMA Fungus">
        <title>IMA Genome-F 9: Draft genome sequence of Annulohypoxylon stygium, Aspergillus mulundensis, Berkeleyomyces basicola (syn. Thielaviopsis basicola), Ceratocystis smalleyi, two Cercospora beticola strains, Coleophoma cylindrospora, Fusarium fracticaudum, Phialophora cf. hyalina, and Morchella septimelata.</title>
        <authorList>
            <person name="Wingfield B.D."/>
            <person name="Bills G.F."/>
            <person name="Dong Y."/>
            <person name="Huang W."/>
            <person name="Nel W.J."/>
            <person name="Swalarsk-Parry B.S."/>
            <person name="Vaghefi N."/>
            <person name="Wilken P.M."/>
            <person name="An Z."/>
            <person name="de Beer Z.W."/>
            <person name="De Vos L."/>
            <person name="Chen L."/>
            <person name="Duong T.A."/>
            <person name="Gao Y."/>
            <person name="Hammerbacher A."/>
            <person name="Kikkert J.R."/>
            <person name="Li Y."/>
            <person name="Li H."/>
            <person name="Li K."/>
            <person name="Li Q."/>
            <person name="Liu X."/>
            <person name="Ma X."/>
            <person name="Naidoo K."/>
            <person name="Pethybridge S.J."/>
            <person name="Sun J."/>
            <person name="Steenkamp E.T."/>
            <person name="van der Nest M.A."/>
            <person name="van Wyk S."/>
            <person name="Wingfield M.J."/>
            <person name="Xiong C."/>
            <person name="Yue Q."/>
            <person name="Zhang X."/>
        </authorList>
    </citation>
    <scope>NUCLEOTIDE SEQUENCE [LARGE SCALE GENOMIC DNA]</scope>
    <source>
        <strain evidence="2 3">BP6252</strain>
    </source>
</reference>
<dbReference type="PROSITE" id="PS50097">
    <property type="entry name" value="BTB"/>
    <property type="match status" value="1"/>
</dbReference>
<protein>
    <recommendedName>
        <fullName evidence="1">BTB domain-containing protein</fullName>
    </recommendedName>
</protein>
<accession>A0A3D8RBU6</accession>
<gene>
    <name evidence="2" type="ORF">BP6252_07914</name>
</gene>
<proteinExistence type="predicted"/>
<comment type="caution">
    <text evidence="2">The sequence shown here is derived from an EMBL/GenBank/DDBJ whole genome shotgun (WGS) entry which is preliminary data.</text>
</comment>
<organism evidence="2 3">
    <name type="scientific">Coleophoma cylindrospora</name>
    <dbReference type="NCBI Taxonomy" id="1849047"/>
    <lineage>
        <taxon>Eukaryota</taxon>
        <taxon>Fungi</taxon>
        <taxon>Dikarya</taxon>
        <taxon>Ascomycota</taxon>
        <taxon>Pezizomycotina</taxon>
        <taxon>Leotiomycetes</taxon>
        <taxon>Helotiales</taxon>
        <taxon>Dermateaceae</taxon>
        <taxon>Coleophoma</taxon>
    </lineage>
</organism>
<dbReference type="EMBL" id="PDLM01000008">
    <property type="protein sequence ID" value="RDW71351.1"/>
    <property type="molecule type" value="Genomic_DNA"/>
</dbReference>
<keyword evidence="3" id="KW-1185">Reference proteome</keyword>
<dbReference type="SUPFAM" id="SSF54695">
    <property type="entry name" value="POZ domain"/>
    <property type="match status" value="1"/>
</dbReference>
<dbReference type="InterPro" id="IPR011333">
    <property type="entry name" value="SKP1/BTB/POZ_sf"/>
</dbReference>